<reference evidence="2 3" key="1">
    <citation type="submission" date="2019-02" db="EMBL/GenBank/DDBJ databases">
        <title>Genome sequencing of the rare red list fungi Dentipellis fragilis.</title>
        <authorList>
            <person name="Buettner E."/>
            <person name="Kellner H."/>
        </authorList>
    </citation>
    <scope>NUCLEOTIDE SEQUENCE [LARGE SCALE GENOMIC DNA]</scope>
    <source>
        <strain evidence="2 3">DSM 105465</strain>
    </source>
</reference>
<dbReference type="Proteomes" id="UP000298327">
    <property type="component" value="Unassembled WGS sequence"/>
</dbReference>
<keyword evidence="1" id="KW-1133">Transmembrane helix</keyword>
<name>A0A4Y9ZDK7_9AGAM</name>
<keyword evidence="3" id="KW-1185">Reference proteome</keyword>
<gene>
    <name evidence="2" type="ORF">EVG20_g1038</name>
</gene>
<dbReference type="AlphaFoldDB" id="A0A4Y9ZDK7"/>
<keyword evidence="1" id="KW-0472">Membrane</keyword>
<dbReference type="GO" id="GO:0005783">
    <property type="term" value="C:endoplasmic reticulum"/>
    <property type="evidence" value="ECO:0007669"/>
    <property type="project" value="TreeGrafter"/>
</dbReference>
<dbReference type="GO" id="GO:0046521">
    <property type="term" value="P:sphingoid catabolic process"/>
    <property type="evidence" value="ECO:0007669"/>
    <property type="project" value="TreeGrafter"/>
</dbReference>
<evidence type="ECO:0008006" key="4">
    <source>
        <dbReference type="Google" id="ProtNLM"/>
    </source>
</evidence>
<dbReference type="PANTHER" id="PTHR28026:SF9">
    <property type="entry name" value="2-HYDROXY-PALMITIC ACID DIOXYGENASE MPO1"/>
    <property type="match status" value="1"/>
</dbReference>
<evidence type="ECO:0000313" key="3">
    <source>
        <dbReference type="Proteomes" id="UP000298327"/>
    </source>
</evidence>
<organism evidence="2 3">
    <name type="scientific">Dentipellis fragilis</name>
    <dbReference type="NCBI Taxonomy" id="205917"/>
    <lineage>
        <taxon>Eukaryota</taxon>
        <taxon>Fungi</taxon>
        <taxon>Dikarya</taxon>
        <taxon>Basidiomycota</taxon>
        <taxon>Agaricomycotina</taxon>
        <taxon>Agaricomycetes</taxon>
        <taxon>Russulales</taxon>
        <taxon>Hericiaceae</taxon>
        <taxon>Dentipellis</taxon>
    </lineage>
</organism>
<evidence type="ECO:0000256" key="1">
    <source>
        <dbReference type="SAM" id="Phobius"/>
    </source>
</evidence>
<dbReference type="InterPro" id="IPR009305">
    <property type="entry name" value="Mpo1-like"/>
</dbReference>
<dbReference type="OrthoDB" id="2124888at2759"/>
<proteinExistence type="predicted"/>
<dbReference type="GO" id="GO:0016020">
    <property type="term" value="C:membrane"/>
    <property type="evidence" value="ECO:0007669"/>
    <property type="project" value="GOC"/>
</dbReference>
<dbReference type="Pfam" id="PF06127">
    <property type="entry name" value="Mpo1-like"/>
    <property type="match status" value="1"/>
</dbReference>
<dbReference type="EMBL" id="SEOQ01000030">
    <property type="protein sequence ID" value="TFY71953.1"/>
    <property type="molecule type" value="Genomic_DNA"/>
</dbReference>
<feature type="transmembrane region" description="Helical" evidence="1">
    <location>
        <begin position="26"/>
        <end position="53"/>
    </location>
</feature>
<feature type="transmembrane region" description="Helical" evidence="1">
    <location>
        <begin position="146"/>
        <end position="167"/>
    </location>
</feature>
<feature type="transmembrane region" description="Helical" evidence="1">
    <location>
        <begin position="114"/>
        <end position="134"/>
    </location>
</feature>
<keyword evidence="1" id="KW-0812">Transmembrane</keyword>
<protein>
    <recommendedName>
        <fullName evidence="4">DUF962 domain protein</fullName>
    </recommendedName>
</protein>
<comment type="caution">
    <text evidence="2">The sequence shown here is derived from an EMBL/GenBank/DDBJ whole genome shotgun (WGS) entry which is preliminary data.</text>
</comment>
<sequence>MAFSDLFNVRKQLTFYGAYHSNPVNVGIHIVCVPILLWTFQVMMTAIPTPAFLPAIHYTINDYMTFELNVAAIQAGAYLLYYFLLDPRAALLYTPQMVLSVLTSTSFSKQEGHITTAAIINGISWILQFIGHGAAEKRAPALLDNIVGALVLAPFFVHLEILFYLGYRPTLHKQLVNDVGVEITRIKKIQGAQARAAKAKGN</sequence>
<feature type="transmembrane region" description="Helical" evidence="1">
    <location>
        <begin position="65"/>
        <end position="84"/>
    </location>
</feature>
<evidence type="ECO:0000313" key="2">
    <source>
        <dbReference type="EMBL" id="TFY71953.1"/>
    </source>
</evidence>
<accession>A0A4Y9ZDK7</accession>
<dbReference type="PANTHER" id="PTHR28026">
    <property type="entry name" value="DUF962 DOMAIN PROTEIN (AFU_ORTHOLOGUE AFUA_8G05310)"/>
    <property type="match status" value="1"/>
</dbReference>